<reference evidence="2 3" key="1">
    <citation type="submission" date="2024-10" db="EMBL/GenBank/DDBJ databases">
        <title>The Natural Products Discovery Center: Release of the First 8490 Sequenced Strains for Exploring Actinobacteria Biosynthetic Diversity.</title>
        <authorList>
            <person name="Kalkreuter E."/>
            <person name="Kautsar S.A."/>
            <person name="Yang D."/>
            <person name="Bader C.D."/>
            <person name="Teijaro C.N."/>
            <person name="Fluegel L."/>
            <person name="Davis C.M."/>
            <person name="Simpson J.R."/>
            <person name="Lauterbach L."/>
            <person name="Steele A.D."/>
            <person name="Gui C."/>
            <person name="Meng S."/>
            <person name="Li G."/>
            <person name="Viehrig K."/>
            <person name="Ye F."/>
            <person name="Su P."/>
            <person name="Kiefer A.F."/>
            <person name="Nichols A."/>
            <person name="Cepeda A.J."/>
            <person name="Yan W."/>
            <person name="Fan B."/>
            <person name="Jiang Y."/>
            <person name="Adhikari A."/>
            <person name="Zheng C.-J."/>
            <person name="Schuster L."/>
            <person name="Cowan T.M."/>
            <person name="Smanski M.J."/>
            <person name="Chevrette M.G."/>
            <person name="De Carvalho L.P.S."/>
            <person name="Shen B."/>
        </authorList>
    </citation>
    <scope>NUCLEOTIDE SEQUENCE [LARGE SCALE GENOMIC DNA]</scope>
    <source>
        <strain evidence="2 3">NPDC000087</strain>
    </source>
</reference>
<evidence type="ECO:0000256" key="1">
    <source>
        <dbReference type="SAM" id="SignalP"/>
    </source>
</evidence>
<protein>
    <submittedName>
        <fullName evidence="2">HlyD family efflux transporter periplasmic adaptor subunit</fullName>
    </submittedName>
</protein>
<dbReference type="InterPro" id="IPR036365">
    <property type="entry name" value="PGBD-like_sf"/>
</dbReference>
<dbReference type="Proteomes" id="UP001602245">
    <property type="component" value="Unassembled WGS sequence"/>
</dbReference>
<feature type="signal peptide" evidence="1">
    <location>
        <begin position="1"/>
        <end position="26"/>
    </location>
</feature>
<keyword evidence="3" id="KW-1185">Reference proteome</keyword>
<organism evidence="2 3">
    <name type="scientific">Paractinoplanes globisporus</name>
    <dbReference type="NCBI Taxonomy" id="113565"/>
    <lineage>
        <taxon>Bacteria</taxon>
        <taxon>Bacillati</taxon>
        <taxon>Actinomycetota</taxon>
        <taxon>Actinomycetes</taxon>
        <taxon>Micromonosporales</taxon>
        <taxon>Micromonosporaceae</taxon>
        <taxon>Paractinoplanes</taxon>
    </lineage>
</organism>
<sequence>MSRRRGAVTVLAIAVTAPLVAGVAYAARDKPRASDPPSAEVATGTATVSRGTLTQSAQLSGTLQYTGSYAVDHLGEPGVLTAAPAAGTVIGRGGVLYRVSDIPVRLLLGAVPVYRDFGYGMTDGPDVRQLETNLVALGLDPHHRITVDRHFSAATAAAIRRWEASWGRPSYQRTGRLTQGQVVFLPSPLRVTAAQTRIGGAVAPGATVLTGTSPNRAVVAQVDTSQAGSLHAGDRVEVALPDSDPVPGRVATIGQVATAPAADSPDQQSGPDAATIPVTITLSLPHGFTLDQAPVTVDVTTGTHANVLLAPIAALLARPGGGYQVRLAGGGLVPVQPGKFDQNTGQVEIVSGLTEGQSVEVPAA</sequence>
<name>A0ABW6W9A0_9ACTN</name>
<evidence type="ECO:0000313" key="2">
    <source>
        <dbReference type="EMBL" id="MFF5289880.1"/>
    </source>
</evidence>
<evidence type="ECO:0000313" key="3">
    <source>
        <dbReference type="Proteomes" id="UP001602245"/>
    </source>
</evidence>
<accession>A0ABW6W9A0</accession>
<dbReference type="PANTHER" id="PTHR30469:SF15">
    <property type="entry name" value="HLYD FAMILY OF SECRETION PROTEINS"/>
    <property type="match status" value="1"/>
</dbReference>
<comment type="caution">
    <text evidence="2">The sequence shown here is derived from an EMBL/GenBank/DDBJ whole genome shotgun (WGS) entry which is preliminary data.</text>
</comment>
<gene>
    <name evidence="2" type="ORF">ACFY35_10590</name>
</gene>
<dbReference type="SUPFAM" id="SSF47090">
    <property type="entry name" value="PGBD-like"/>
    <property type="match status" value="1"/>
</dbReference>
<dbReference type="EMBL" id="JBIAZU010000002">
    <property type="protein sequence ID" value="MFF5289880.1"/>
    <property type="molecule type" value="Genomic_DNA"/>
</dbReference>
<keyword evidence="1" id="KW-0732">Signal</keyword>
<dbReference type="Gene3D" id="2.40.420.20">
    <property type="match status" value="1"/>
</dbReference>
<proteinExistence type="predicted"/>
<feature type="chain" id="PRO_5046205492" evidence="1">
    <location>
        <begin position="27"/>
        <end position="364"/>
    </location>
</feature>
<dbReference type="RefSeq" id="WP_157295829.1">
    <property type="nucleotide sequence ID" value="NZ_JBIAZU010000002.1"/>
</dbReference>
<dbReference type="PANTHER" id="PTHR30469">
    <property type="entry name" value="MULTIDRUG RESISTANCE PROTEIN MDTA"/>
    <property type="match status" value="1"/>
</dbReference>